<feature type="region of interest" description="Disordered" evidence="1">
    <location>
        <begin position="400"/>
        <end position="462"/>
    </location>
</feature>
<evidence type="ECO:0000256" key="1">
    <source>
        <dbReference type="SAM" id="MobiDB-lite"/>
    </source>
</evidence>
<proteinExistence type="predicted"/>
<protein>
    <submittedName>
        <fullName evidence="4">Uncharacterized protein</fullName>
    </submittedName>
</protein>
<dbReference type="InterPro" id="IPR055647">
    <property type="entry name" value="DUF7223"/>
</dbReference>
<reference evidence="4" key="1">
    <citation type="journal article" date="2020" name="Stud. Mycol.">
        <title>101 Dothideomycetes genomes: a test case for predicting lifestyles and emergence of pathogens.</title>
        <authorList>
            <person name="Haridas S."/>
            <person name="Albert R."/>
            <person name="Binder M."/>
            <person name="Bloem J."/>
            <person name="Labutti K."/>
            <person name="Salamov A."/>
            <person name="Andreopoulos B."/>
            <person name="Baker S."/>
            <person name="Barry K."/>
            <person name="Bills G."/>
            <person name="Bluhm B."/>
            <person name="Cannon C."/>
            <person name="Castanera R."/>
            <person name="Culley D."/>
            <person name="Daum C."/>
            <person name="Ezra D."/>
            <person name="Gonzalez J."/>
            <person name="Henrissat B."/>
            <person name="Kuo A."/>
            <person name="Liang C."/>
            <person name="Lipzen A."/>
            <person name="Lutzoni F."/>
            <person name="Magnuson J."/>
            <person name="Mondo S."/>
            <person name="Nolan M."/>
            <person name="Ohm R."/>
            <person name="Pangilinan J."/>
            <person name="Park H.-J."/>
            <person name="Ramirez L."/>
            <person name="Alfaro M."/>
            <person name="Sun H."/>
            <person name="Tritt A."/>
            <person name="Yoshinaga Y."/>
            <person name="Zwiers L.-H."/>
            <person name="Turgeon B."/>
            <person name="Goodwin S."/>
            <person name="Spatafora J."/>
            <person name="Crous P."/>
            <person name="Grigoriev I."/>
        </authorList>
    </citation>
    <scope>NUCLEOTIDE SEQUENCE</scope>
    <source>
        <strain evidence="4">CBS 627.86</strain>
    </source>
</reference>
<dbReference type="Pfam" id="PF22974">
    <property type="entry name" value="DUF7029"/>
    <property type="match status" value="1"/>
</dbReference>
<feature type="compositionally biased region" description="Low complexity" evidence="1">
    <location>
        <begin position="434"/>
        <end position="462"/>
    </location>
</feature>
<dbReference type="AlphaFoldDB" id="A0A6A5YDU7"/>
<feature type="compositionally biased region" description="Polar residues" evidence="1">
    <location>
        <begin position="416"/>
        <end position="433"/>
    </location>
</feature>
<dbReference type="Pfam" id="PF23865">
    <property type="entry name" value="DUF7223"/>
    <property type="match status" value="1"/>
</dbReference>
<feature type="domain" description="DUF7029" evidence="2">
    <location>
        <begin position="11"/>
        <end position="112"/>
    </location>
</feature>
<name>A0A6A5YDU7_9PLEO</name>
<evidence type="ECO:0000313" key="5">
    <source>
        <dbReference type="Proteomes" id="UP000799770"/>
    </source>
</evidence>
<evidence type="ECO:0000259" key="3">
    <source>
        <dbReference type="Pfam" id="PF23865"/>
    </source>
</evidence>
<evidence type="ECO:0000313" key="4">
    <source>
        <dbReference type="EMBL" id="KAF2105459.1"/>
    </source>
</evidence>
<dbReference type="Proteomes" id="UP000799770">
    <property type="component" value="Unassembled WGS sequence"/>
</dbReference>
<dbReference type="InterPro" id="IPR054293">
    <property type="entry name" value="DUF7029"/>
</dbReference>
<feature type="non-terminal residue" evidence="4">
    <location>
        <position position="462"/>
    </location>
</feature>
<feature type="domain" description="DUF7223" evidence="3">
    <location>
        <begin position="134"/>
        <end position="394"/>
    </location>
</feature>
<evidence type="ECO:0000259" key="2">
    <source>
        <dbReference type="Pfam" id="PF22974"/>
    </source>
</evidence>
<keyword evidence="5" id="KW-1185">Reference proteome</keyword>
<dbReference type="EMBL" id="ML977380">
    <property type="protein sequence ID" value="KAF2105459.1"/>
    <property type="molecule type" value="Genomic_DNA"/>
</dbReference>
<gene>
    <name evidence="4" type="ORF">BDV96DRAFT_509325</name>
</gene>
<accession>A0A6A5YDU7</accession>
<organism evidence="4 5">
    <name type="scientific">Lophiotrema nucula</name>
    <dbReference type="NCBI Taxonomy" id="690887"/>
    <lineage>
        <taxon>Eukaryota</taxon>
        <taxon>Fungi</taxon>
        <taxon>Dikarya</taxon>
        <taxon>Ascomycota</taxon>
        <taxon>Pezizomycotina</taxon>
        <taxon>Dothideomycetes</taxon>
        <taxon>Pleosporomycetidae</taxon>
        <taxon>Pleosporales</taxon>
        <taxon>Lophiotremataceae</taxon>
        <taxon>Lophiotrema</taxon>
    </lineage>
</organism>
<sequence>MIANLTIDFVEDYEAVVDMDDFAGLVKSIDCTAPDLSLEFKDEKSFGYAHKVWDWVNSDSDYTFVLVASAEACAAEAKRQPFLVSHLDFDEANNIVNMNAILKTWEEIAQSYKFTITNEPLPPGTPVKRDGKTLSVAHDFSQNIFNVNTKGLDIGVDCNPCGTEGSLLVDVDAEKVLGVPVGFNMVVTPQNIAAAIELSLRLGGTLTSAYSPPEKNIVSIPLYGIGAGDAFKLGLFLSVDLGFELSEWTGTAQASVGARVAIPNSAIMQLNLFGKGDTKVSGWTPTFSKIPPSLSAKTEGSAEAYAQVGIEVSAEGLGLGASVSLDMKLPYIQADFAAMADTKGVCGTKKTLGVSASAEIGAELYAKATFNDDPFWEQSLFDQSLGTLFDECYAFGPTNADATGGGGNGSPPPKDASSSTTSDDLPTASGSTNTVSDPASTTPPSTITTSIRPVTSPSDMPA</sequence>
<dbReference type="OrthoDB" id="160645at2759"/>